<reference evidence="1" key="1">
    <citation type="journal article" date="2021" name="Nat. Commun.">
        <title>Genetic determinants of endophytism in the Arabidopsis root mycobiome.</title>
        <authorList>
            <person name="Mesny F."/>
            <person name="Miyauchi S."/>
            <person name="Thiergart T."/>
            <person name="Pickel B."/>
            <person name="Atanasova L."/>
            <person name="Karlsson M."/>
            <person name="Huettel B."/>
            <person name="Barry K.W."/>
            <person name="Haridas S."/>
            <person name="Chen C."/>
            <person name="Bauer D."/>
            <person name="Andreopoulos W."/>
            <person name="Pangilinan J."/>
            <person name="LaButti K."/>
            <person name="Riley R."/>
            <person name="Lipzen A."/>
            <person name="Clum A."/>
            <person name="Drula E."/>
            <person name="Henrissat B."/>
            <person name="Kohler A."/>
            <person name="Grigoriev I.V."/>
            <person name="Martin F.M."/>
            <person name="Hacquard S."/>
        </authorList>
    </citation>
    <scope>NUCLEOTIDE SEQUENCE</scope>
    <source>
        <strain evidence="1">MPI-CAGE-CH-0230</strain>
    </source>
</reference>
<gene>
    <name evidence="1" type="ORF">B0I36DRAFT_363684</name>
</gene>
<keyword evidence="2" id="KW-1185">Reference proteome</keyword>
<evidence type="ECO:0008006" key="3">
    <source>
        <dbReference type="Google" id="ProtNLM"/>
    </source>
</evidence>
<proteinExistence type="predicted"/>
<dbReference type="AlphaFoldDB" id="A0A9P9BPH3"/>
<evidence type="ECO:0000313" key="2">
    <source>
        <dbReference type="Proteomes" id="UP000756346"/>
    </source>
</evidence>
<organism evidence="1 2">
    <name type="scientific">Microdochium trichocladiopsis</name>
    <dbReference type="NCBI Taxonomy" id="1682393"/>
    <lineage>
        <taxon>Eukaryota</taxon>
        <taxon>Fungi</taxon>
        <taxon>Dikarya</taxon>
        <taxon>Ascomycota</taxon>
        <taxon>Pezizomycotina</taxon>
        <taxon>Sordariomycetes</taxon>
        <taxon>Xylariomycetidae</taxon>
        <taxon>Xylariales</taxon>
        <taxon>Microdochiaceae</taxon>
        <taxon>Microdochium</taxon>
    </lineage>
</organism>
<protein>
    <recommendedName>
        <fullName evidence="3">Transcription factor domain-containing protein</fullName>
    </recommendedName>
</protein>
<dbReference type="OrthoDB" id="3525185at2759"/>
<name>A0A9P9BPH3_9PEZI</name>
<sequence>MEQSAGCGADHLVPEPSLTWLRFYDGLLGDFLDNCLPSHATTEVPLRWLRTLMSVNKDIDALPLAMSALAVSWAGHVRGNDNLVNQGLQIYSFASSKLRAEHPYPGQTQFLATTVLLALYELFEFGDESNKGWICHAAGITTALRTLKPEGVTEPLCLEIFLFVRTIASKTEEQHVQLPYPG</sequence>
<evidence type="ECO:0000313" key="1">
    <source>
        <dbReference type="EMBL" id="KAH7029095.1"/>
    </source>
</evidence>
<accession>A0A9P9BPH3</accession>
<dbReference type="RefSeq" id="XP_046011383.1">
    <property type="nucleotide sequence ID" value="XM_046158853.1"/>
</dbReference>
<dbReference type="GeneID" id="70188399"/>
<dbReference type="EMBL" id="JAGTJQ010000006">
    <property type="protein sequence ID" value="KAH7029095.1"/>
    <property type="molecule type" value="Genomic_DNA"/>
</dbReference>
<comment type="caution">
    <text evidence="1">The sequence shown here is derived from an EMBL/GenBank/DDBJ whole genome shotgun (WGS) entry which is preliminary data.</text>
</comment>
<dbReference type="Proteomes" id="UP000756346">
    <property type="component" value="Unassembled WGS sequence"/>
</dbReference>